<protein>
    <submittedName>
        <fullName evidence="2">Uncharacterized protein</fullName>
    </submittedName>
</protein>
<dbReference type="EMBL" id="JAIWYP010000010">
    <property type="protein sequence ID" value="KAH3750794.1"/>
    <property type="molecule type" value="Genomic_DNA"/>
</dbReference>
<comment type="caution">
    <text evidence="2">The sequence shown here is derived from an EMBL/GenBank/DDBJ whole genome shotgun (WGS) entry which is preliminary data.</text>
</comment>
<dbReference type="Proteomes" id="UP000828390">
    <property type="component" value="Unassembled WGS sequence"/>
</dbReference>
<feature type="region of interest" description="Disordered" evidence="1">
    <location>
        <begin position="30"/>
        <end position="51"/>
    </location>
</feature>
<keyword evidence="3" id="KW-1185">Reference proteome</keyword>
<name>A0A9D4DK70_DREPO</name>
<evidence type="ECO:0000313" key="3">
    <source>
        <dbReference type="Proteomes" id="UP000828390"/>
    </source>
</evidence>
<evidence type="ECO:0000313" key="2">
    <source>
        <dbReference type="EMBL" id="KAH3750794.1"/>
    </source>
</evidence>
<dbReference type="AlphaFoldDB" id="A0A9D4DK70"/>
<reference evidence="2" key="2">
    <citation type="submission" date="2020-11" db="EMBL/GenBank/DDBJ databases">
        <authorList>
            <person name="McCartney M.A."/>
            <person name="Auch B."/>
            <person name="Kono T."/>
            <person name="Mallez S."/>
            <person name="Becker A."/>
            <person name="Gohl D.M."/>
            <person name="Silverstein K.A.T."/>
            <person name="Koren S."/>
            <person name="Bechman K.B."/>
            <person name="Herman A."/>
            <person name="Abrahante J.E."/>
            <person name="Garbe J."/>
        </authorList>
    </citation>
    <scope>NUCLEOTIDE SEQUENCE</scope>
    <source>
        <strain evidence="2">Duluth1</strain>
        <tissue evidence="2">Whole animal</tissue>
    </source>
</reference>
<organism evidence="2 3">
    <name type="scientific">Dreissena polymorpha</name>
    <name type="common">Zebra mussel</name>
    <name type="synonym">Mytilus polymorpha</name>
    <dbReference type="NCBI Taxonomy" id="45954"/>
    <lineage>
        <taxon>Eukaryota</taxon>
        <taxon>Metazoa</taxon>
        <taxon>Spiralia</taxon>
        <taxon>Lophotrochozoa</taxon>
        <taxon>Mollusca</taxon>
        <taxon>Bivalvia</taxon>
        <taxon>Autobranchia</taxon>
        <taxon>Heteroconchia</taxon>
        <taxon>Euheterodonta</taxon>
        <taxon>Imparidentia</taxon>
        <taxon>Neoheterodontei</taxon>
        <taxon>Myida</taxon>
        <taxon>Dreissenoidea</taxon>
        <taxon>Dreissenidae</taxon>
        <taxon>Dreissena</taxon>
    </lineage>
</organism>
<feature type="compositionally biased region" description="Polar residues" evidence="1">
    <location>
        <begin position="42"/>
        <end position="51"/>
    </location>
</feature>
<sequence>MTRRKMITIRNQVPGDKKLTCKRYRCQEDETGTASMGRDNGSYLNSISTAR</sequence>
<gene>
    <name evidence="2" type="ORF">DPMN_185327</name>
</gene>
<proteinExistence type="predicted"/>
<accession>A0A9D4DK70</accession>
<evidence type="ECO:0000256" key="1">
    <source>
        <dbReference type="SAM" id="MobiDB-lite"/>
    </source>
</evidence>
<reference evidence="2" key="1">
    <citation type="journal article" date="2019" name="bioRxiv">
        <title>The Genome of the Zebra Mussel, Dreissena polymorpha: A Resource for Invasive Species Research.</title>
        <authorList>
            <person name="McCartney M.A."/>
            <person name="Auch B."/>
            <person name="Kono T."/>
            <person name="Mallez S."/>
            <person name="Zhang Y."/>
            <person name="Obille A."/>
            <person name="Becker A."/>
            <person name="Abrahante J.E."/>
            <person name="Garbe J."/>
            <person name="Badalamenti J.P."/>
            <person name="Herman A."/>
            <person name="Mangelson H."/>
            <person name="Liachko I."/>
            <person name="Sullivan S."/>
            <person name="Sone E.D."/>
            <person name="Koren S."/>
            <person name="Silverstein K.A.T."/>
            <person name="Beckman K.B."/>
            <person name="Gohl D.M."/>
        </authorList>
    </citation>
    <scope>NUCLEOTIDE SEQUENCE</scope>
    <source>
        <strain evidence="2">Duluth1</strain>
        <tissue evidence="2">Whole animal</tissue>
    </source>
</reference>